<keyword evidence="2 3" id="KW-0833">Ubl conjugation pathway</keyword>
<feature type="repeat" description="RCC1" evidence="4">
    <location>
        <begin position="198"/>
        <end position="252"/>
    </location>
</feature>
<feature type="compositionally biased region" description="Low complexity" evidence="5">
    <location>
        <begin position="2022"/>
        <end position="2045"/>
    </location>
</feature>
<dbReference type="InterPro" id="IPR009091">
    <property type="entry name" value="RCC1/BLIP-II"/>
</dbReference>
<dbReference type="SMART" id="SM00044">
    <property type="entry name" value="CYCc"/>
    <property type="match status" value="1"/>
</dbReference>
<dbReference type="GO" id="GO:0004842">
    <property type="term" value="F:ubiquitin-protein transferase activity"/>
    <property type="evidence" value="ECO:0007669"/>
    <property type="project" value="InterPro"/>
</dbReference>
<dbReference type="Pfam" id="PF00211">
    <property type="entry name" value="Guanylate_cyc"/>
    <property type="match status" value="1"/>
</dbReference>
<evidence type="ECO:0000256" key="3">
    <source>
        <dbReference type="PROSITE-ProRule" id="PRU00104"/>
    </source>
</evidence>
<dbReference type="Proteomes" id="UP000570595">
    <property type="component" value="Unassembled WGS sequence"/>
</dbReference>
<dbReference type="PANTHER" id="PTHR45622:SF60">
    <property type="entry name" value="UBIQUITIN-PROTEIN LIGASE E3A"/>
    <property type="match status" value="1"/>
</dbReference>
<feature type="repeat" description="RCC1" evidence="4">
    <location>
        <begin position="307"/>
        <end position="358"/>
    </location>
</feature>
<feature type="region of interest" description="Disordered" evidence="5">
    <location>
        <begin position="451"/>
        <end position="473"/>
    </location>
</feature>
<dbReference type="InterPro" id="IPR058923">
    <property type="entry name" value="RCC1-like_dom"/>
</dbReference>
<feature type="transmembrane region" description="Helical" evidence="6">
    <location>
        <begin position="1769"/>
        <end position="1789"/>
    </location>
</feature>
<dbReference type="Pfam" id="PF25390">
    <property type="entry name" value="WD40_RLD"/>
    <property type="match status" value="1"/>
</dbReference>
<dbReference type="InterPro" id="IPR051709">
    <property type="entry name" value="Ub-ligase/GTPase-reg"/>
</dbReference>
<dbReference type="PROSITE" id="PS50125">
    <property type="entry name" value="GUANYLATE_CYCLASE_2"/>
    <property type="match status" value="1"/>
</dbReference>
<reference evidence="9 10" key="1">
    <citation type="submission" date="2020-04" db="EMBL/GenBank/DDBJ databases">
        <title>Perkinsus olseni comparative genomics.</title>
        <authorList>
            <person name="Bogema D.R."/>
        </authorList>
    </citation>
    <scope>NUCLEOTIDE SEQUENCE [LARGE SCALE GENOMIC DNA]</scope>
    <source>
        <strain evidence="9">ATCC PRA-179</strain>
    </source>
</reference>
<dbReference type="InterPro" id="IPR035983">
    <property type="entry name" value="Hect_E3_ubiquitin_ligase"/>
</dbReference>
<dbReference type="GO" id="GO:0009190">
    <property type="term" value="P:cyclic nucleotide biosynthetic process"/>
    <property type="evidence" value="ECO:0007669"/>
    <property type="project" value="InterPro"/>
</dbReference>
<feature type="domain" description="HECT" evidence="8">
    <location>
        <begin position="944"/>
        <end position="1295"/>
    </location>
</feature>
<dbReference type="GO" id="GO:0035556">
    <property type="term" value="P:intracellular signal transduction"/>
    <property type="evidence" value="ECO:0007669"/>
    <property type="project" value="InterPro"/>
</dbReference>
<feature type="repeat" description="RCC1" evidence="4">
    <location>
        <begin position="359"/>
        <end position="410"/>
    </location>
</feature>
<feature type="domain" description="Guanylate cyclase" evidence="7">
    <location>
        <begin position="1899"/>
        <end position="2091"/>
    </location>
</feature>
<dbReference type="PROSITE" id="PS00626">
    <property type="entry name" value="RCC1_2"/>
    <property type="match status" value="2"/>
</dbReference>
<dbReference type="CDD" id="cd07302">
    <property type="entry name" value="CHD"/>
    <property type="match status" value="1"/>
</dbReference>
<feature type="active site" description="Glycyl thioester intermediate" evidence="3">
    <location>
        <position position="1263"/>
    </location>
</feature>
<dbReference type="SUPFAM" id="SSF56204">
    <property type="entry name" value="Hect, E3 ligase catalytic domain"/>
    <property type="match status" value="1"/>
</dbReference>
<evidence type="ECO:0000256" key="5">
    <source>
        <dbReference type="SAM" id="MobiDB-lite"/>
    </source>
</evidence>
<evidence type="ECO:0000313" key="9">
    <source>
        <dbReference type="EMBL" id="KAF4655471.1"/>
    </source>
</evidence>
<dbReference type="SMART" id="SM00119">
    <property type="entry name" value="HECTc"/>
    <property type="match status" value="1"/>
</dbReference>
<accession>A0A7J6L8F2</accession>
<feature type="repeat" description="RCC1" evidence="4">
    <location>
        <begin position="89"/>
        <end position="145"/>
    </location>
</feature>
<protein>
    <submittedName>
        <fullName evidence="9">Putative E3 ubiquitin-protein ligase herc3</fullName>
    </submittedName>
</protein>
<keyword evidence="6" id="KW-1133">Transmembrane helix</keyword>
<keyword evidence="6" id="KW-0812">Transmembrane</keyword>
<feature type="region of interest" description="Disordered" evidence="5">
    <location>
        <begin position="1357"/>
        <end position="1404"/>
    </location>
</feature>
<dbReference type="OrthoDB" id="409931at2759"/>
<dbReference type="PROSITE" id="PS50012">
    <property type="entry name" value="RCC1_3"/>
    <property type="match status" value="6"/>
</dbReference>
<gene>
    <name evidence="9" type="primary">HERC3_2</name>
    <name evidence="9" type="ORF">FOZ61_007562</name>
</gene>
<organism evidence="9 10">
    <name type="scientific">Perkinsus olseni</name>
    <name type="common">Perkinsus atlanticus</name>
    <dbReference type="NCBI Taxonomy" id="32597"/>
    <lineage>
        <taxon>Eukaryota</taxon>
        <taxon>Sar</taxon>
        <taxon>Alveolata</taxon>
        <taxon>Perkinsozoa</taxon>
        <taxon>Perkinsea</taxon>
        <taxon>Perkinsida</taxon>
        <taxon>Perkinsidae</taxon>
        <taxon>Perkinsus</taxon>
    </lineage>
</organism>
<dbReference type="EMBL" id="JABAHT010000464">
    <property type="protein sequence ID" value="KAF4655471.1"/>
    <property type="molecule type" value="Genomic_DNA"/>
</dbReference>
<dbReference type="Gene3D" id="3.90.1750.10">
    <property type="entry name" value="Hect, E3 ligase catalytic domains"/>
    <property type="match status" value="1"/>
</dbReference>
<evidence type="ECO:0000256" key="6">
    <source>
        <dbReference type="SAM" id="Phobius"/>
    </source>
</evidence>
<feature type="transmembrane region" description="Helical" evidence="6">
    <location>
        <begin position="1635"/>
        <end position="1655"/>
    </location>
</feature>
<feature type="transmembrane region" description="Helical" evidence="6">
    <location>
        <begin position="1687"/>
        <end position="1706"/>
    </location>
</feature>
<evidence type="ECO:0000256" key="2">
    <source>
        <dbReference type="ARBA" id="ARBA00022786"/>
    </source>
</evidence>
<feature type="repeat" description="RCC1" evidence="4">
    <location>
        <begin position="146"/>
        <end position="197"/>
    </location>
</feature>
<evidence type="ECO:0000313" key="10">
    <source>
        <dbReference type="Proteomes" id="UP000570595"/>
    </source>
</evidence>
<dbReference type="PANTHER" id="PTHR45622">
    <property type="entry name" value="UBIQUITIN-PROTEIN LIGASE E3A-RELATED"/>
    <property type="match status" value="1"/>
</dbReference>
<dbReference type="InterPro" id="IPR001054">
    <property type="entry name" value="A/G_cyclase"/>
</dbReference>
<dbReference type="GO" id="GO:0005737">
    <property type="term" value="C:cytoplasm"/>
    <property type="evidence" value="ECO:0007669"/>
    <property type="project" value="TreeGrafter"/>
</dbReference>
<dbReference type="CDD" id="cd00078">
    <property type="entry name" value="HECTc"/>
    <property type="match status" value="1"/>
</dbReference>
<keyword evidence="6" id="KW-0472">Membrane</keyword>
<dbReference type="InterPro" id="IPR000408">
    <property type="entry name" value="Reg_chr_condens"/>
</dbReference>
<proteinExistence type="predicted"/>
<dbReference type="PROSITE" id="PS50237">
    <property type="entry name" value="HECT"/>
    <property type="match status" value="1"/>
</dbReference>
<feature type="transmembrane region" description="Helical" evidence="6">
    <location>
        <begin position="1801"/>
        <end position="1823"/>
    </location>
</feature>
<evidence type="ECO:0000256" key="1">
    <source>
        <dbReference type="ARBA" id="ARBA00022737"/>
    </source>
</evidence>
<evidence type="ECO:0000259" key="7">
    <source>
        <dbReference type="PROSITE" id="PS50125"/>
    </source>
</evidence>
<dbReference type="Gene3D" id="2.130.10.30">
    <property type="entry name" value="Regulator of chromosome condensation 1/beta-lactamase-inhibitor protein II"/>
    <property type="match status" value="2"/>
</dbReference>
<dbReference type="PRINTS" id="PR00633">
    <property type="entry name" value="RCCNDNSATION"/>
</dbReference>
<feature type="repeat" description="RCC1" evidence="4">
    <location>
        <begin position="253"/>
        <end position="306"/>
    </location>
</feature>
<dbReference type="Pfam" id="PF00632">
    <property type="entry name" value="HECT"/>
    <property type="match status" value="2"/>
</dbReference>
<name>A0A7J6L8F2_PEROL</name>
<dbReference type="InterPro" id="IPR029787">
    <property type="entry name" value="Nucleotide_cyclase"/>
</dbReference>
<comment type="caution">
    <text evidence="9">The sequence shown here is derived from an EMBL/GenBank/DDBJ whole genome shotgun (WGS) entry which is preliminary data.</text>
</comment>
<feature type="region of interest" description="Disordered" evidence="5">
    <location>
        <begin position="2021"/>
        <end position="2045"/>
    </location>
</feature>
<evidence type="ECO:0000259" key="8">
    <source>
        <dbReference type="PROSITE" id="PS50237"/>
    </source>
</evidence>
<dbReference type="Gene3D" id="3.30.2410.10">
    <property type="entry name" value="Hect, E3 ligase catalytic domain"/>
    <property type="match status" value="1"/>
</dbReference>
<dbReference type="InterPro" id="IPR000569">
    <property type="entry name" value="HECT_dom"/>
</dbReference>
<feature type="region of interest" description="Disordered" evidence="5">
    <location>
        <begin position="1317"/>
        <end position="1336"/>
    </location>
</feature>
<keyword evidence="1" id="KW-0677">Repeat</keyword>
<dbReference type="Gene3D" id="3.30.2160.10">
    <property type="entry name" value="Hect, E3 ligase catalytic domain"/>
    <property type="match status" value="1"/>
</dbReference>
<dbReference type="SUPFAM" id="SSF50985">
    <property type="entry name" value="RCC1/BLIP-II"/>
    <property type="match status" value="1"/>
</dbReference>
<dbReference type="SUPFAM" id="SSF55073">
    <property type="entry name" value="Nucleotide cyclase"/>
    <property type="match status" value="1"/>
</dbReference>
<sequence>MSSTDDSSPEGSSSSEIILSESSDALGSPVEDSVGVYCWGDNWCGQCLAENEQDKSTVERPQRVCELDQRRPKSLCTGPESTLVVSESGRIYGGGHNEKGYITGPDGDDSENLFKPRLVAYQELEQSFVTAVNCGDHHTVALTSNNLAISWGRDNEFGQVGHGQPSINPMPPRMMVTPQEVCQVACGSDFTLLLLETGEVFGTGNNSVGQLGTGNTEAIAAPKPVLNCGQTYGVPIRQISAGDSHACAVSISGVLFTWGSNRKGQLGREDAGHHELLPGPVSCLPPAKAVQMASCGAQHTAAVLQGGQAYLWGDNASGQCGVDPAEEPTLPIPLNLQSKEVWRAVACGGQHTLFLDVNGKLFGCGSNESGQLGTGVPGRSSELRPTLMPRSLAVFSVAAGRSHSAVLAIKSAERPMVPRVKTSVPTDLSAPGLFKAHSMAFPKDDRMAASARPATVDPGDGSALRKQRRMLSTPVEGVISEPAGESGGLKRTDNAERLAGHMRGASQKSATVSEATSLMSDTSGGSISHNLPKTISGGSKDYLAQKAGGRISLTRSTRDGVIHAMLHQVVTPGVGSTSFAALSAESLQRMVRTFTSSSSTSTSSDDYITNVASDLKRSLLAIFRTQDGIQILNSSLLYPGHRKSVLDTQTAYACFTELWGSEAFQKSNFEQELALVVRDSLRDMSGKSLETEDQLRGVLTIMLLPLMDRPVGTWCRQRMGELIACLSPKGKLALVDLIANECPQHYILSGCLIKTWINQANSLANEVHNLGGGKMAVLSQAMIVLTIIVCAAEKVGLPGADEITVTGLVDAIPPDVEFMMYSQTWAKEYLKPDPHGGRPIGRLPSKLEVLAKPECVGTNTTTVTEYMASMLGYGSLVPLAFKNKVLQMENVLRQVKHNQEHLQAHPGIMVDAFMRGVRPKTVLQVQVRRDHIVEDALRVVAEADDQQLKFPMMVKFEGEDGVDEGGVQREFFDILCKQLFNAQYGMFEYLPDSRVTWINPNSVESPENFQHVGTLIGLLVYNNLPGLGVPFPRVLFKRLLQGSTAELTFEDLEEVFPEEARSLQHLLEYEPKDPQHADEEVKDTFCIFFNVSYDYYGESRNHDLIPDGSNVPVTYSNREQFVREYIQWKLVDSIKAHYDPFEKGFYRVLGDSLTLCTLTPVDLHAILCGEQKLDFDALRKSARYEGAPFKEDYPYIQAFWKIVSDFNDTQASSDETPGLRTRLDKGNVALEFSNFARFDSSAPMIVQKNGGEPTVRLPTAYTCYDVLLLPEYSSPDKLKKMLLAAIENSEGFGLQSLAGKSKQRTAIREDARVVVRRRTLSSGGDPSDKTRSRALTSLGRLESNEVSERLRSIFGDALAPPISPRPHRRLRRASSSLSADEGRQDTDFAPVLPDPLRHSSSPWSFNMDEWETEECSVGSEHALSKGDTECDSDTGESSVVSVDAADLTAVLLDRSIIREQHIKKVILDVFSERVDIYAEVNATEDAPPVRASDVLLRFYDDVKMIYEQLPADDIGSPEVEDGITEFCANLWLAFDPNAQDVRRRCRVVVISARDIVVTEKQSTLNPAWQLLPLRTRLALSHSPTRWADIPYSAMGRDNLWKGLGQPMNRLSLQFYKSAKLEKGFQVNHSLHSDRLGVMWTTVLVLFVLVVTWFRYRLLMATAGSFYYCSDDTEKTMTILKYAATEPLMMFALVGILEIIVCLSLRGRRSILLDFFDDLQACYSLLAACLTLLWMHLGPKVMDWYCWPPDHTYTLALTYILSSAAFSLRWTQYVFVSLAITACAIILHLLPSNSREGQVPTLSILPTATFYVVVVTCVFLLTIYKYVYEGVLREDFVLHLSLAKEASRCNALLTNVLPERILDTLKERQDAVDSMEGVRRDSGLVLSREIGITEAIKDVTIMFSDIPGFTALSMKISPREIVLTLNELFSLFDELAQEEGLSKIKTDGNNYMAAAGLPQSNMIHAPAVCRMALRMMDEVARRNADITLKSQGSSYAAEYWDTIHEVDTGAIQYIYENSPTLESRSSGQASSSGASDPPSSASGDAESPVFVGIPVPLRVGIDSGDCMGGVIGRKKFIYDVWGDCVNTASRMVQYGEIGCTQITDSTKKWLDVLAPGCFETESRGVHDVKGKGPMLTHFLLDEIKDYKAVIRELPEPSESSSSVRRRLL</sequence>
<evidence type="ECO:0000256" key="4">
    <source>
        <dbReference type="PROSITE-ProRule" id="PRU00235"/>
    </source>
</evidence>
<dbReference type="Gene3D" id="3.30.70.1230">
    <property type="entry name" value="Nucleotide cyclase"/>
    <property type="match status" value="1"/>
</dbReference>